<dbReference type="OrthoDB" id="8170117at2759"/>
<evidence type="ECO:0000313" key="2">
    <source>
        <dbReference type="EMBL" id="TPX36347.1"/>
    </source>
</evidence>
<dbReference type="InterPro" id="IPR036703">
    <property type="entry name" value="MOB_kinase_act_sf"/>
</dbReference>
<organism evidence="2 3">
    <name type="scientific">Synchytrium microbalum</name>
    <dbReference type="NCBI Taxonomy" id="1806994"/>
    <lineage>
        <taxon>Eukaryota</taxon>
        <taxon>Fungi</taxon>
        <taxon>Fungi incertae sedis</taxon>
        <taxon>Chytridiomycota</taxon>
        <taxon>Chytridiomycota incertae sedis</taxon>
        <taxon>Chytridiomycetes</taxon>
        <taxon>Synchytriales</taxon>
        <taxon>Synchytriaceae</taxon>
        <taxon>Synchytrium</taxon>
    </lineage>
</organism>
<feature type="binding site" evidence="1">
    <location>
        <position position="161"/>
    </location>
    <ligand>
        <name>Zn(2+)</name>
        <dbReference type="ChEBI" id="CHEBI:29105"/>
    </ligand>
</feature>
<feature type="binding site" evidence="1">
    <location>
        <position position="76"/>
    </location>
    <ligand>
        <name>Zn(2+)</name>
        <dbReference type="ChEBI" id="CHEBI:29105"/>
    </ligand>
</feature>
<accession>A0A507C5Q7</accession>
<evidence type="ECO:0000313" key="3">
    <source>
        <dbReference type="Proteomes" id="UP000319731"/>
    </source>
</evidence>
<feature type="binding site" evidence="1">
    <location>
        <position position="156"/>
    </location>
    <ligand>
        <name>Zn(2+)</name>
        <dbReference type="ChEBI" id="CHEBI:29105"/>
    </ligand>
</feature>
<proteinExistence type="predicted"/>
<dbReference type="PANTHER" id="PTHR22599">
    <property type="entry name" value="MPS ONE BINDER KINASE ACTIVATOR-LIKE MOB"/>
    <property type="match status" value="1"/>
</dbReference>
<dbReference type="GeneID" id="42002797"/>
<dbReference type="Gene3D" id="1.20.140.30">
    <property type="entry name" value="MOB kinase activator"/>
    <property type="match status" value="1"/>
</dbReference>
<dbReference type="SUPFAM" id="SSF101152">
    <property type="entry name" value="Mob1/phocein"/>
    <property type="match status" value="1"/>
</dbReference>
<feature type="binding site" evidence="1">
    <location>
        <position position="81"/>
    </location>
    <ligand>
        <name>Zn(2+)</name>
        <dbReference type="ChEBI" id="CHEBI:29105"/>
    </ligand>
</feature>
<dbReference type="Proteomes" id="UP000319731">
    <property type="component" value="Unassembled WGS sequence"/>
</dbReference>
<reference evidence="2 3" key="1">
    <citation type="journal article" date="2019" name="Sci. Rep.">
        <title>Comparative genomics of chytrid fungi reveal insights into the obligate biotrophic and pathogenic lifestyle of Synchytrium endobioticum.</title>
        <authorList>
            <person name="van de Vossenberg B.T.L.H."/>
            <person name="Warris S."/>
            <person name="Nguyen H.D.T."/>
            <person name="van Gent-Pelzer M.P.E."/>
            <person name="Joly D.L."/>
            <person name="van de Geest H.C."/>
            <person name="Bonants P.J.M."/>
            <person name="Smith D.S."/>
            <person name="Levesque C.A."/>
            <person name="van der Lee T.A.J."/>
        </authorList>
    </citation>
    <scope>NUCLEOTIDE SEQUENCE [LARGE SCALE GENOMIC DNA]</scope>
    <source>
        <strain evidence="2 3">JEL517</strain>
    </source>
</reference>
<dbReference type="STRING" id="1806994.A0A507C5Q7"/>
<dbReference type="Pfam" id="PF03637">
    <property type="entry name" value="Mob1_phocein"/>
    <property type="match status" value="1"/>
</dbReference>
<protein>
    <submittedName>
        <fullName evidence="2">Uncharacterized protein</fullName>
    </submittedName>
</protein>
<sequence length="212" mass="24312">MSFFGKFTTKAKGKRDVTAKPLFLTPPFSTATLVNGSLRKLAVLPAHVDLNEWLAVNTFDFFNYTNLFYGSIAEFCTQRDCPVMCAGPGNEYLWVDSQKKSIKLPAQQYVDYVMTQIQNLVDDETIFPTKAGMKFPPDFQNQIRTVFRHLFRVFAHIFHSHYEKILHLSAEGHLNTLFAHFICFGREFDLLDKKELGPMQEFIAELEAGGRI</sequence>
<dbReference type="SMART" id="SM01388">
    <property type="entry name" value="Mob1_phocein"/>
    <property type="match status" value="1"/>
</dbReference>
<gene>
    <name evidence="2" type="ORF">SmJEL517_g01572</name>
</gene>
<dbReference type="AlphaFoldDB" id="A0A507C5Q7"/>
<keyword evidence="1" id="KW-0862">Zinc</keyword>
<keyword evidence="1" id="KW-0479">Metal-binding</keyword>
<evidence type="ECO:0000256" key="1">
    <source>
        <dbReference type="PIRSR" id="PIRSR605301-1"/>
    </source>
</evidence>
<name>A0A507C5Q7_9FUNG</name>
<dbReference type="InterPro" id="IPR005301">
    <property type="entry name" value="MOB_kinase_act_fam"/>
</dbReference>
<comment type="caution">
    <text evidence="2">The sequence shown here is derived from an EMBL/GenBank/DDBJ whole genome shotgun (WGS) entry which is preliminary data.</text>
</comment>
<keyword evidence="3" id="KW-1185">Reference proteome</keyword>
<dbReference type="EMBL" id="QEAO01000005">
    <property type="protein sequence ID" value="TPX36347.1"/>
    <property type="molecule type" value="Genomic_DNA"/>
</dbReference>
<dbReference type="RefSeq" id="XP_031026660.1">
    <property type="nucleotide sequence ID" value="XM_031167500.1"/>
</dbReference>